<evidence type="ECO:0000256" key="7">
    <source>
        <dbReference type="ARBA" id="ARBA00022741"/>
    </source>
</evidence>
<feature type="binding site" evidence="13">
    <location>
        <position position="286"/>
    </location>
    <ligand>
        <name>K(+)</name>
        <dbReference type="ChEBI" id="CHEBI:29103"/>
    </ligand>
</feature>
<comment type="pathway">
    <text evidence="13">Carbohydrate metabolism; D-ribose degradation; D-ribose 5-phosphate from beta-D-ribopyranose: step 2/2.</text>
</comment>
<reference evidence="15 16" key="1">
    <citation type="submission" date="2019-03" db="EMBL/GenBank/DDBJ databases">
        <title>Sapientia aquatica gen. nov., sp. nov., isolated from a crater lake.</title>
        <authorList>
            <person name="Felfoldi T."/>
            <person name="Szabo A."/>
            <person name="Toth E."/>
            <person name="Schumann P."/>
            <person name="Keki Z."/>
            <person name="Marialigeti K."/>
            <person name="Mathe I."/>
        </authorList>
    </citation>
    <scope>NUCLEOTIDE SEQUENCE [LARGE SCALE GENOMIC DNA]</scope>
    <source>
        <strain evidence="15 16">SA-152</strain>
    </source>
</reference>
<dbReference type="GO" id="GO:0019303">
    <property type="term" value="P:D-ribose catabolic process"/>
    <property type="evidence" value="ECO:0007669"/>
    <property type="project" value="UniProtKB-UniRule"/>
</dbReference>
<feature type="binding site" evidence="13">
    <location>
        <position position="250"/>
    </location>
    <ligand>
        <name>K(+)</name>
        <dbReference type="ChEBI" id="CHEBI:29103"/>
    </ligand>
</feature>
<dbReference type="InterPro" id="IPR002139">
    <property type="entry name" value="Ribo/fructo_kinase"/>
</dbReference>
<keyword evidence="6 13" id="KW-0479">Metal-binding</keyword>
<keyword evidence="11 13" id="KW-0630">Potassium</keyword>
<dbReference type="InterPro" id="IPR002173">
    <property type="entry name" value="Carboh/pur_kinase_PfkB_CS"/>
</dbReference>
<evidence type="ECO:0000256" key="6">
    <source>
        <dbReference type="ARBA" id="ARBA00022723"/>
    </source>
</evidence>
<keyword evidence="16" id="KW-1185">Reference proteome</keyword>
<sequence length="314" mass="32782">MSPSPKITVVGSINMDLVFRTPRIPVTGETITGHQFVQIAGGKGANQAVAAARQGAKTTMIACVGDDAYGQQSLHGLQADQIKTDHISIIADCATGVAGIMVDDRAQNIIVIAPGANAKLSPQHIEQARSAITEADLLICQCETPLDTVEAAIHLAHAHGVKVVFNPAPVIELPVGLLGKIDYLVVNETEAGQLSQIPVTDLSSAQSASRQLLSQGVRCVLLTMGEHGVCATKATQPSEHFPALKVKAIDTTAAGDTFVGAFAHAIGQGLALHAAIEEAQYCAALTVTKLGAQSSIPNRTELEHFKAAQNNQSR</sequence>
<dbReference type="RefSeq" id="WP_133329569.1">
    <property type="nucleotide sequence ID" value="NZ_SMYL01000007.1"/>
</dbReference>
<dbReference type="PROSITE" id="PS00584">
    <property type="entry name" value="PFKB_KINASES_2"/>
    <property type="match status" value="1"/>
</dbReference>
<dbReference type="SUPFAM" id="SSF53613">
    <property type="entry name" value="Ribokinase-like"/>
    <property type="match status" value="1"/>
</dbReference>
<dbReference type="PANTHER" id="PTHR10584">
    <property type="entry name" value="SUGAR KINASE"/>
    <property type="match status" value="1"/>
</dbReference>
<dbReference type="Pfam" id="PF00294">
    <property type="entry name" value="PfkB"/>
    <property type="match status" value="1"/>
</dbReference>
<organism evidence="15 16">
    <name type="scientific">Sapientia aquatica</name>
    <dbReference type="NCBI Taxonomy" id="1549640"/>
    <lineage>
        <taxon>Bacteria</taxon>
        <taxon>Pseudomonadati</taxon>
        <taxon>Pseudomonadota</taxon>
        <taxon>Betaproteobacteria</taxon>
        <taxon>Burkholderiales</taxon>
        <taxon>Oxalobacteraceae</taxon>
        <taxon>Sapientia</taxon>
    </lineage>
</organism>
<comment type="function">
    <text evidence="13">Catalyzes the phosphorylation of ribose at O-5 in a reaction requiring ATP and magnesium. The resulting D-ribose-5-phosphate can then be used either for sythesis of nucleotides, histidine, and tryptophan, or as a component of the pentose phosphate pathway.</text>
</comment>
<comment type="catalytic activity">
    <reaction evidence="13">
        <text>D-ribose + ATP = D-ribose 5-phosphate + ADP + H(+)</text>
        <dbReference type="Rhea" id="RHEA:13697"/>
        <dbReference type="ChEBI" id="CHEBI:15378"/>
        <dbReference type="ChEBI" id="CHEBI:30616"/>
        <dbReference type="ChEBI" id="CHEBI:47013"/>
        <dbReference type="ChEBI" id="CHEBI:78346"/>
        <dbReference type="ChEBI" id="CHEBI:456216"/>
        <dbReference type="EC" id="2.7.1.15"/>
    </reaction>
</comment>
<feature type="binding site" evidence="13">
    <location>
        <position position="289"/>
    </location>
    <ligand>
        <name>K(+)</name>
        <dbReference type="ChEBI" id="CHEBI:29103"/>
    </ligand>
</feature>
<dbReference type="NCBIfam" id="TIGR02152">
    <property type="entry name" value="D_ribokin_bact"/>
    <property type="match status" value="1"/>
</dbReference>
<evidence type="ECO:0000256" key="10">
    <source>
        <dbReference type="ARBA" id="ARBA00022842"/>
    </source>
</evidence>
<comment type="cofactor">
    <cofactor evidence="13">
        <name>Mg(2+)</name>
        <dbReference type="ChEBI" id="CHEBI:18420"/>
    </cofactor>
    <text evidence="13">Requires a divalent cation, most likely magnesium in vivo, as an electrophilic catalyst to aid phosphoryl group transfer. It is the chelate of the metal and the nucleotide that is the actual substrate.</text>
</comment>
<feature type="binding site" evidence="13">
    <location>
        <position position="291"/>
    </location>
    <ligand>
        <name>K(+)</name>
        <dbReference type="ChEBI" id="CHEBI:29103"/>
    </ligand>
</feature>
<gene>
    <name evidence="13 15" type="primary">rbsK</name>
    <name evidence="15" type="ORF">E2I14_13960</name>
</gene>
<keyword evidence="8 13" id="KW-0418">Kinase</keyword>
<comment type="caution">
    <text evidence="15">The sequence shown here is derived from an EMBL/GenBank/DDBJ whole genome shotgun (WGS) entry which is preliminary data.</text>
</comment>
<evidence type="ECO:0000256" key="12">
    <source>
        <dbReference type="ARBA" id="ARBA00023277"/>
    </source>
</evidence>
<evidence type="ECO:0000256" key="9">
    <source>
        <dbReference type="ARBA" id="ARBA00022840"/>
    </source>
</evidence>
<comment type="subcellular location">
    <subcellularLocation>
        <location evidence="13">Cytoplasm</location>
    </subcellularLocation>
</comment>
<feature type="binding site" evidence="13">
    <location>
        <begin position="255"/>
        <end position="256"/>
    </location>
    <ligand>
        <name>ATP</name>
        <dbReference type="ChEBI" id="CHEBI:30616"/>
    </ligand>
</feature>
<dbReference type="HAMAP" id="MF_01987">
    <property type="entry name" value="Ribokinase"/>
    <property type="match status" value="1"/>
</dbReference>
<evidence type="ECO:0000256" key="8">
    <source>
        <dbReference type="ARBA" id="ARBA00022777"/>
    </source>
</evidence>
<proteinExistence type="inferred from homology"/>
<feature type="binding site" evidence="13">
    <location>
        <begin position="42"/>
        <end position="46"/>
    </location>
    <ligand>
        <name>substrate</name>
    </ligand>
</feature>
<comment type="similarity">
    <text evidence="1">Belongs to the carbohydrate kinase pfkB family.</text>
</comment>
<feature type="active site" description="Proton acceptor" evidence="13">
    <location>
        <position position="256"/>
    </location>
</feature>
<dbReference type="UniPathway" id="UPA00916">
    <property type="reaction ID" value="UER00889"/>
</dbReference>
<evidence type="ECO:0000256" key="4">
    <source>
        <dbReference type="ARBA" id="ARBA00022490"/>
    </source>
</evidence>
<feature type="binding site" evidence="13">
    <location>
        <begin position="223"/>
        <end position="228"/>
    </location>
    <ligand>
        <name>ATP</name>
        <dbReference type="ChEBI" id="CHEBI:30616"/>
    </ligand>
</feature>
<feature type="binding site" evidence="13">
    <location>
        <position position="143"/>
    </location>
    <ligand>
        <name>substrate</name>
    </ligand>
</feature>
<dbReference type="InterPro" id="IPR011611">
    <property type="entry name" value="PfkB_dom"/>
</dbReference>
<dbReference type="InterPro" id="IPR029056">
    <property type="entry name" value="Ribokinase-like"/>
</dbReference>
<dbReference type="CDD" id="cd01174">
    <property type="entry name" value="ribokinase"/>
    <property type="match status" value="1"/>
</dbReference>
<feature type="binding site" evidence="13">
    <location>
        <position position="256"/>
    </location>
    <ligand>
        <name>substrate</name>
    </ligand>
</feature>
<keyword evidence="10 13" id="KW-0460">Magnesium</keyword>
<dbReference type="PANTHER" id="PTHR10584:SF166">
    <property type="entry name" value="RIBOKINASE"/>
    <property type="match status" value="1"/>
</dbReference>
<dbReference type="InterPro" id="IPR011877">
    <property type="entry name" value="Ribokinase"/>
</dbReference>
<dbReference type="EC" id="2.7.1.15" evidence="2 13"/>
<keyword evidence="5 13" id="KW-0808">Transferase</keyword>
<dbReference type="EMBL" id="SMYL01000007">
    <property type="protein sequence ID" value="TDK64541.1"/>
    <property type="molecule type" value="Genomic_DNA"/>
</dbReference>
<comment type="activity regulation">
    <text evidence="13">Activated by a monovalent cation that binds near, but not in, the active site. The most likely occupant of the site in vivo is potassium. Ion binding induces a conformational change that may alter substrate affinity.</text>
</comment>
<feature type="binding site" evidence="13">
    <location>
        <begin position="14"/>
        <end position="16"/>
    </location>
    <ligand>
        <name>substrate</name>
    </ligand>
</feature>
<evidence type="ECO:0000256" key="2">
    <source>
        <dbReference type="ARBA" id="ARBA00012035"/>
    </source>
</evidence>
<feature type="binding site" evidence="13">
    <location>
        <position position="252"/>
    </location>
    <ligand>
        <name>K(+)</name>
        <dbReference type="ChEBI" id="CHEBI:29103"/>
    </ligand>
</feature>
<evidence type="ECO:0000256" key="3">
    <source>
        <dbReference type="ARBA" id="ARBA00016943"/>
    </source>
</evidence>
<comment type="similarity">
    <text evidence="13">Belongs to the carbohydrate kinase PfkB family. Ribokinase subfamily.</text>
</comment>
<name>A0A4R5VZE7_9BURK</name>
<dbReference type="PRINTS" id="PR00990">
    <property type="entry name" value="RIBOKINASE"/>
</dbReference>
<dbReference type="GO" id="GO:0005524">
    <property type="term" value="F:ATP binding"/>
    <property type="evidence" value="ECO:0007669"/>
    <property type="project" value="UniProtKB-UniRule"/>
</dbReference>
<dbReference type="Proteomes" id="UP000294829">
    <property type="component" value="Unassembled WGS sequence"/>
</dbReference>
<dbReference type="Gene3D" id="3.40.1190.20">
    <property type="match status" value="1"/>
</dbReference>
<dbReference type="FunFam" id="3.40.1190.20:FF:000012">
    <property type="entry name" value="Ribokinase"/>
    <property type="match status" value="1"/>
</dbReference>
<keyword evidence="4 13" id="KW-0963">Cytoplasm</keyword>
<comment type="subunit">
    <text evidence="13">Homodimer.</text>
</comment>
<evidence type="ECO:0000256" key="13">
    <source>
        <dbReference type="HAMAP-Rule" id="MF_01987"/>
    </source>
</evidence>
<accession>A0A4R5VZE7</accession>
<dbReference type="AlphaFoldDB" id="A0A4R5VZE7"/>
<evidence type="ECO:0000313" key="16">
    <source>
        <dbReference type="Proteomes" id="UP000294829"/>
    </source>
</evidence>
<comment type="caution">
    <text evidence="13">Lacks conserved residue(s) required for the propagation of feature annotation.</text>
</comment>
<evidence type="ECO:0000259" key="14">
    <source>
        <dbReference type="Pfam" id="PF00294"/>
    </source>
</evidence>
<keyword evidence="9 13" id="KW-0067">ATP-binding</keyword>
<dbReference type="GO" id="GO:0046872">
    <property type="term" value="F:metal ion binding"/>
    <property type="evidence" value="ECO:0007669"/>
    <property type="project" value="UniProtKB-KW"/>
</dbReference>
<evidence type="ECO:0000256" key="11">
    <source>
        <dbReference type="ARBA" id="ARBA00022958"/>
    </source>
</evidence>
<dbReference type="GO" id="GO:0005829">
    <property type="term" value="C:cytosol"/>
    <property type="evidence" value="ECO:0007669"/>
    <property type="project" value="TreeGrafter"/>
</dbReference>
<dbReference type="GO" id="GO:0004747">
    <property type="term" value="F:ribokinase activity"/>
    <property type="evidence" value="ECO:0007669"/>
    <property type="project" value="UniProtKB-UniRule"/>
</dbReference>
<feature type="domain" description="Carbohydrate kinase PfkB" evidence="14">
    <location>
        <begin position="6"/>
        <end position="298"/>
    </location>
</feature>
<evidence type="ECO:0000313" key="15">
    <source>
        <dbReference type="EMBL" id="TDK64541.1"/>
    </source>
</evidence>
<evidence type="ECO:0000256" key="1">
    <source>
        <dbReference type="ARBA" id="ARBA00005380"/>
    </source>
</evidence>
<feature type="binding site" evidence="13">
    <location>
        <position position="295"/>
    </location>
    <ligand>
        <name>K(+)</name>
        <dbReference type="ChEBI" id="CHEBI:29103"/>
    </ligand>
</feature>
<keyword evidence="7 13" id="KW-0547">Nucleotide-binding</keyword>
<evidence type="ECO:0000256" key="5">
    <source>
        <dbReference type="ARBA" id="ARBA00022679"/>
    </source>
</evidence>
<feature type="binding site" evidence="13">
    <location>
        <position position="187"/>
    </location>
    <ligand>
        <name>ATP</name>
        <dbReference type="ChEBI" id="CHEBI:30616"/>
    </ligand>
</feature>
<dbReference type="OrthoDB" id="9775849at2"/>
<keyword evidence="12 13" id="KW-0119">Carbohydrate metabolism</keyword>
<protein>
    <recommendedName>
        <fullName evidence="3 13">Ribokinase</fullName>
        <shortName evidence="13">RK</shortName>
        <ecNumber evidence="2 13">2.7.1.15</ecNumber>
    </recommendedName>
</protein>